<keyword evidence="10" id="KW-1185">Reference proteome</keyword>
<evidence type="ECO:0000256" key="3">
    <source>
        <dbReference type="ARBA" id="ARBA00022985"/>
    </source>
</evidence>
<dbReference type="eggNOG" id="COG0859">
    <property type="taxonomic scope" value="Bacteria"/>
</dbReference>
<accession>D8MKE4</accession>
<dbReference type="EMBL" id="FP236843">
    <property type="protein sequence ID" value="CAX57600.1"/>
    <property type="molecule type" value="Genomic_DNA"/>
</dbReference>
<dbReference type="KEGG" id="ebi:EbC_00690"/>
<dbReference type="SUPFAM" id="SSF53756">
    <property type="entry name" value="UDP-Glycosyltransferase/glycogen phosphorylase"/>
    <property type="match status" value="1"/>
</dbReference>
<dbReference type="EC" id="2.4.99.25" evidence="6"/>
<evidence type="ECO:0000256" key="4">
    <source>
        <dbReference type="ARBA" id="ARBA00051137"/>
    </source>
</evidence>
<keyword evidence="3" id="KW-0448">Lipopolysaccharide biosynthesis</keyword>
<keyword evidence="2 9" id="KW-0808">Transferase</keyword>
<dbReference type="HOGENOM" id="CLU_038371_3_2_6"/>
<dbReference type="STRING" id="634500.EbC_00690"/>
<evidence type="ECO:0000313" key="10">
    <source>
        <dbReference type="Proteomes" id="UP000008793"/>
    </source>
</evidence>
<dbReference type="NCBIfam" id="TIGR02201">
    <property type="entry name" value="heptsyl_trn_III"/>
    <property type="match status" value="1"/>
</dbReference>
<evidence type="ECO:0000256" key="7">
    <source>
        <dbReference type="ARBA" id="ARBA00074396"/>
    </source>
</evidence>
<reference evidence="9 10" key="1">
    <citation type="journal article" date="2010" name="BMC Genomics">
        <title>Genome comparison of the epiphytic bacteria Erwinia billingiae and E. tasmaniensis with the pear pathogen E. pyrifoliae.</title>
        <authorList>
            <person name="Kube M."/>
            <person name="Migdoll A.M."/>
            <person name="Gehring I."/>
            <person name="Heitmann K."/>
            <person name="Mayer Y."/>
            <person name="Kuhl H."/>
            <person name="Knaust F."/>
            <person name="Geider K."/>
            <person name="Reinhardt R."/>
        </authorList>
    </citation>
    <scope>NUCLEOTIDE SEQUENCE [LARGE SCALE GENOMIC DNA]</scope>
    <source>
        <strain evidence="9 10">Eb661</strain>
    </source>
</reference>
<dbReference type="PANTHER" id="PTHR30160:SF1">
    <property type="entry name" value="LIPOPOLYSACCHARIDE 1,2-N-ACETYLGLUCOSAMINETRANSFERASE-RELATED"/>
    <property type="match status" value="1"/>
</dbReference>
<comment type="catalytic activity">
    <reaction evidence="4">
        <text>L-alpha-D-Hep-(1-&gt;3)-4-O-phospho-L-alpha-D-Hep-(1-&gt;5)-[alpha-Kdo-(2-&gt;4)]-alpha-Kdo-(2-&gt;6)-lipid A (E. coli) + ADP-L-glycero-beta-D-manno-heptose = L-alpha-D-Hep-(1-&gt;7)-L-alpha-D-Hep-(1-&gt;3)-4-O-phospho-L-alpha-D-Hep-(1-&gt;5)-[alpha-Kdo-(2-&gt;4)]-alpha-Kdo-(2-&gt;6)-lipid A (E. coli) + ADP + H(+)</text>
        <dbReference type="Rhea" id="RHEA:74099"/>
        <dbReference type="ChEBI" id="CHEBI:15378"/>
        <dbReference type="ChEBI" id="CHEBI:61506"/>
        <dbReference type="ChEBI" id="CHEBI:193075"/>
        <dbReference type="ChEBI" id="CHEBI:193076"/>
        <dbReference type="ChEBI" id="CHEBI:456216"/>
        <dbReference type="EC" id="2.4.99.25"/>
    </reaction>
</comment>
<dbReference type="FunFam" id="3.40.50.2000:FF:000191">
    <property type="entry name" value="Lipopolysaccharide core heptosyltransferase RfaQ"/>
    <property type="match status" value="1"/>
</dbReference>
<dbReference type="PANTHER" id="PTHR30160">
    <property type="entry name" value="TETRAACYLDISACCHARIDE 4'-KINASE-RELATED"/>
    <property type="match status" value="1"/>
</dbReference>
<dbReference type="InterPro" id="IPR051199">
    <property type="entry name" value="LPS_LOS_Heptosyltrfase"/>
</dbReference>
<dbReference type="InterPro" id="IPR002201">
    <property type="entry name" value="Glyco_trans_9"/>
</dbReference>
<gene>
    <name evidence="9" type="primary">waaQ</name>
    <name evidence="9" type="ordered locus">EbC_00690</name>
</gene>
<sequence length="362" mass="41243">MSMATPQISPLFTPKTILLIKLRHHGDMLLTTPVIHALRQQYPDASIDVLLYKETRPMLQAHPDIRQIHFIDRNWKKEGAWQHIRHEVALVSAVRQCHYDLVVNLADQWRSAIITAFSGAKVRIGFDYHKRRNAIWRLAHTHRATTEQHANLHTVEQNLMALTPLNIPFHGFPAAMHYSESDWETTRTQLNQLQPTRKPYIVIQPTSRWLFKCWEDDKMAGLIDRLASDQMDIVLTAAPDKKELAMIDNILSLCQNRQAISLAGKLTLPQLAALIDHANLFIGVDSAPMHMAAALDTPCIALFGPTKLKQWRPWGDNNKVIWAGDYAPLPSPDSIDTKTETRYLSAIPLEDVVKAARNYLDE</sequence>
<dbReference type="Proteomes" id="UP000008793">
    <property type="component" value="Chromosome"/>
</dbReference>
<protein>
    <recommendedName>
        <fullName evidence="7">Lipopolysaccharide heptosyltransferase 3</fullName>
        <ecNumber evidence="6">2.4.99.25</ecNumber>
    </recommendedName>
    <alternativeName>
        <fullName evidence="8">ADP-heptose:lipopolysaccharide heptosyltransferase III</fullName>
    </alternativeName>
</protein>
<comment type="catalytic activity">
    <reaction evidence="5">
        <text>an L-alpha-D-Hep-(1-&gt;3)-4-O-phospho-L-alpha-D-Hep-(1-&gt;5)-[alpha-Kdo-(2-&gt;4)]-alpha-Kdo-(2-&gt;6)-lipid A + ADP-L-glycero-beta-D-manno-heptose = an L-alpha-D-Hep-(1-&gt;7)-L-alpha-D-Hep-(1-&gt;3)-4-O-phospho-L-alpha-D-Hep-(1-&gt;5)-[alpha-Kdo-(2-&gt;4)]-alpha-Kdo-(2-&gt;6)-lipid A + ADP + H(+)</text>
        <dbReference type="Rhea" id="RHEA:74095"/>
        <dbReference type="ChEBI" id="CHEBI:15378"/>
        <dbReference type="ChEBI" id="CHEBI:61506"/>
        <dbReference type="ChEBI" id="CHEBI:193070"/>
        <dbReference type="ChEBI" id="CHEBI:193071"/>
        <dbReference type="ChEBI" id="CHEBI:456216"/>
        <dbReference type="EC" id="2.4.99.25"/>
    </reaction>
</comment>
<keyword evidence="1" id="KW-0328">Glycosyltransferase</keyword>
<evidence type="ECO:0000256" key="8">
    <source>
        <dbReference type="ARBA" id="ARBA00075031"/>
    </source>
</evidence>
<name>D8MKE4_ERWBE</name>
<evidence type="ECO:0000313" key="9">
    <source>
        <dbReference type="EMBL" id="CAX57600.1"/>
    </source>
</evidence>
<dbReference type="GO" id="GO:0005829">
    <property type="term" value="C:cytosol"/>
    <property type="evidence" value="ECO:0007669"/>
    <property type="project" value="TreeGrafter"/>
</dbReference>
<dbReference type="Pfam" id="PF01075">
    <property type="entry name" value="Glyco_transf_9"/>
    <property type="match status" value="1"/>
</dbReference>
<dbReference type="CDD" id="cd03789">
    <property type="entry name" value="GT9_LPS_heptosyltransferase"/>
    <property type="match status" value="1"/>
</dbReference>
<evidence type="ECO:0000256" key="2">
    <source>
        <dbReference type="ARBA" id="ARBA00022679"/>
    </source>
</evidence>
<evidence type="ECO:0000256" key="1">
    <source>
        <dbReference type="ARBA" id="ARBA00022676"/>
    </source>
</evidence>
<dbReference type="CAZy" id="GT9">
    <property type="family name" value="Glycosyltransferase Family 9"/>
</dbReference>
<evidence type="ECO:0000256" key="5">
    <source>
        <dbReference type="ARBA" id="ARBA00051369"/>
    </source>
</evidence>
<organism evidence="10">
    <name type="scientific">Erwinia billingiae (strain Eb661)</name>
    <dbReference type="NCBI Taxonomy" id="634500"/>
    <lineage>
        <taxon>Bacteria</taxon>
        <taxon>Pseudomonadati</taxon>
        <taxon>Pseudomonadota</taxon>
        <taxon>Gammaproteobacteria</taxon>
        <taxon>Enterobacterales</taxon>
        <taxon>Erwiniaceae</taxon>
        <taxon>Erwinia</taxon>
    </lineage>
</organism>
<dbReference type="Gene3D" id="3.40.50.2000">
    <property type="entry name" value="Glycogen Phosphorylase B"/>
    <property type="match status" value="2"/>
</dbReference>
<dbReference type="AlphaFoldDB" id="D8MKE4"/>
<dbReference type="GO" id="GO:0008713">
    <property type="term" value="F:ADP-heptose-lipopolysaccharide heptosyltransferase activity"/>
    <property type="evidence" value="ECO:0007669"/>
    <property type="project" value="TreeGrafter"/>
</dbReference>
<evidence type="ECO:0000256" key="6">
    <source>
        <dbReference type="ARBA" id="ARBA00066496"/>
    </source>
</evidence>
<proteinExistence type="predicted"/>
<dbReference type="GO" id="GO:0009244">
    <property type="term" value="P:lipopolysaccharide core region biosynthetic process"/>
    <property type="evidence" value="ECO:0007669"/>
    <property type="project" value="TreeGrafter"/>
</dbReference>
<dbReference type="InterPro" id="IPR011916">
    <property type="entry name" value="LipoPS_heptosylTferase-III"/>
</dbReference>